<dbReference type="EMBL" id="SHKV01000001">
    <property type="protein sequence ID" value="RZU30490.1"/>
    <property type="molecule type" value="Genomic_DNA"/>
</dbReference>
<keyword evidence="1" id="KW-1133">Transmembrane helix</keyword>
<feature type="transmembrane region" description="Helical" evidence="1">
    <location>
        <begin position="63"/>
        <end position="82"/>
    </location>
</feature>
<evidence type="ECO:0000313" key="2">
    <source>
        <dbReference type="EMBL" id="RZU30490.1"/>
    </source>
</evidence>
<keyword evidence="1" id="KW-0472">Membrane</keyword>
<organism evidence="2 3">
    <name type="scientific">Blastococcus saxobsidens</name>
    <dbReference type="NCBI Taxonomy" id="138336"/>
    <lineage>
        <taxon>Bacteria</taxon>
        <taxon>Bacillati</taxon>
        <taxon>Actinomycetota</taxon>
        <taxon>Actinomycetes</taxon>
        <taxon>Geodermatophilales</taxon>
        <taxon>Geodermatophilaceae</taxon>
        <taxon>Blastococcus</taxon>
    </lineage>
</organism>
<accession>A0A4Q7Y151</accession>
<evidence type="ECO:0000256" key="1">
    <source>
        <dbReference type="SAM" id="Phobius"/>
    </source>
</evidence>
<keyword evidence="1" id="KW-0812">Transmembrane</keyword>
<keyword evidence="3" id="KW-1185">Reference proteome</keyword>
<dbReference type="AlphaFoldDB" id="A0A4Q7Y151"/>
<name>A0A4Q7Y151_9ACTN</name>
<sequence>MVAIVESIMIAVSAAPNPSGFRGFWQLAAVILGASKWPALALAVGAAAVGFSQDGEDSKGTATAAFLIAGGALGWFLAGLALGE</sequence>
<feature type="transmembrane region" description="Helical" evidence="1">
    <location>
        <begin position="24"/>
        <end position="51"/>
    </location>
</feature>
<evidence type="ECO:0000313" key="3">
    <source>
        <dbReference type="Proteomes" id="UP000292507"/>
    </source>
</evidence>
<reference evidence="2 3" key="1">
    <citation type="submission" date="2019-02" db="EMBL/GenBank/DDBJ databases">
        <title>Sequencing the genomes of 1000 actinobacteria strains.</title>
        <authorList>
            <person name="Klenk H.-P."/>
        </authorList>
    </citation>
    <scope>NUCLEOTIDE SEQUENCE [LARGE SCALE GENOMIC DNA]</scope>
    <source>
        <strain evidence="2 3">DSM 44509</strain>
    </source>
</reference>
<gene>
    <name evidence="2" type="ORF">BKA19_0106</name>
</gene>
<dbReference type="RefSeq" id="WP_104530158.1">
    <property type="nucleotide sequence ID" value="NZ_POQT01000042.1"/>
</dbReference>
<comment type="caution">
    <text evidence="2">The sequence shown here is derived from an EMBL/GenBank/DDBJ whole genome shotgun (WGS) entry which is preliminary data.</text>
</comment>
<protein>
    <submittedName>
        <fullName evidence="2">Uncharacterized protein</fullName>
    </submittedName>
</protein>
<dbReference type="Proteomes" id="UP000292507">
    <property type="component" value="Unassembled WGS sequence"/>
</dbReference>
<proteinExistence type="predicted"/>